<proteinExistence type="predicted"/>
<dbReference type="AlphaFoldDB" id="A0A922LAF0"/>
<protein>
    <submittedName>
        <fullName evidence="1">Uncharacterized protein</fullName>
    </submittedName>
</protein>
<gene>
    <name evidence="1" type="ORF">DERF_004729</name>
</gene>
<dbReference type="EMBL" id="ASGP02000002">
    <property type="protein sequence ID" value="KAH9521050.1"/>
    <property type="molecule type" value="Genomic_DNA"/>
</dbReference>
<reference evidence="1" key="1">
    <citation type="submission" date="2013-05" db="EMBL/GenBank/DDBJ databases">
        <authorList>
            <person name="Yim A.K.Y."/>
            <person name="Chan T.F."/>
            <person name="Ji K.M."/>
            <person name="Liu X.Y."/>
            <person name="Zhou J.W."/>
            <person name="Li R.Q."/>
            <person name="Yang K.Y."/>
            <person name="Li J."/>
            <person name="Li M."/>
            <person name="Law P.T.W."/>
            <person name="Wu Y.L."/>
            <person name="Cai Z.L."/>
            <person name="Qin H."/>
            <person name="Bao Y."/>
            <person name="Leung R.K.K."/>
            <person name="Ng P.K.S."/>
            <person name="Zou J."/>
            <person name="Zhong X.J."/>
            <person name="Ran P.X."/>
            <person name="Zhong N.S."/>
            <person name="Liu Z.G."/>
            <person name="Tsui S.K.W."/>
        </authorList>
    </citation>
    <scope>NUCLEOTIDE SEQUENCE</scope>
    <source>
        <strain evidence="1">Derf</strain>
        <tissue evidence="1">Whole organism</tissue>
    </source>
</reference>
<reference evidence="1" key="2">
    <citation type="journal article" date="2022" name="Res Sq">
        <title>Comparative Genomics Reveals Insights into the Divergent Evolution of Astigmatic Mites and Household Pest Adaptations.</title>
        <authorList>
            <person name="Xiong Q."/>
            <person name="Wan A.T.-Y."/>
            <person name="Liu X.-Y."/>
            <person name="Fung C.S.-H."/>
            <person name="Xiao X."/>
            <person name="Malainual N."/>
            <person name="Hou J."/>
            <person name="Wang L."/>
            <person name="Wang M."/>
            <person name="Yang K."/>
            <person name="Cui Y."/>
            <person name="Leung E."/>
            <person name="Nong W."/>
            <person name="Shin S.-K."/>
            <person name="Au S."/>
            <person name="Jeong K.Y."/>
            <person name="Chew F.T."/>
            <person name="Hui J."/>
            <person name="Leung T.F."/>
            <person name="Tungtrongchitr A."/>
            <person name="Zhong N."/>
            <person name="Liu Z."/>
            <person name="Tsui S."/>
        </authorList>
    </citation>
    <scope>NUCLEOTIDE SEQUENCE</scope>
    <source>
        <strain evidence="1">Derf</strain>
        <tissue evidence="1">Whole organism</tissue>
    </source>
</reference>
<evidence type="ECO:0000313" key="1">
    <source>
        <dbReference type="EMBL" id="KAH9521050.1"/>
    </source>
</evidence>
<organism evidence="1 2">
    <name type="scientific">Dermatophagoides farinae</name>
    <name type="common">American house dust mite</name>
    <dbReference type="NCBI Taxonomy" id="6954"/>
    <lineage>
        <taxon>Eukaryota</taxon>
        <taxon>Metazoa</taxon>
        <taxon>Ecdysozoa</taxon>
        <taxon>Arthropoda</taxon>
        <taxon>Chelicerata</taxon>
        <taxon>Arachnida</taxon>
        <taxon>Acari</taxon>
        <taxon>Acariformes</taxon>
        <taxon>Sarcoptiformes</taxon>
        <taxon>Astigmata</taxon>
        <taxon>Psoroptidia</taxon>
        <taxon>Analgoidea</taxon>
        <taxon>Pyroglyphidae</taxon>
        <taxon>Dermatophagoidinae</taxon>
        <taxon>Dermatophagoides</taxon>
    </lineage>
</organism>
<sequence length="84" mass="9298">MSRRCTPVTVDSGIDSGKKCSMLTIPVIDNDDVSQLMILAPAGQSTKRVEQRTDHRVSTMVMGHEAKVTAQDCSMRRAQCKQIF</sequence>
<name>A0A922LAF0_DERFA</name>
<keyword evidence="2" id="KW-1185">Reference proteome</keyword>
<dbReference type="Proteomes" id="UP000790347">
    <property type="component" value="Unassembled WGS sequence"/>
</dbReference>
<evidence type="ECO:0000313" key="2">
    <source>
        <dbReference type="Proteomes" id="UP000790347"/>
    </source>
</evidence>
<comment type="caution">
    <text evidence="1">The sequence shown here is derived from an EMBL/GenBank/DDBJ whole genome shotgun (WGS) entry which is preliminary data.</text>
</comment>
<accession>A0A922LAF0</accession>